<gene>
    <name evidence="1" type="ORF">SK128_011707</name>
</gene>
<dbReference type="AlphaFoldDB" id="A0AAN9ABL1"/>
<protein>
    <submittedName>
        <fullName evidence="1">Uncharacterized protein</fullName>
    </submittedName>
</protein>
<dbReference type="EMBL" id="JAXCGZ010004366">
    <property type="protein sequence ID" value="KAK7081879.1"/>
    <property type="molecule type" value="Genomic_DNA"/>
</dbReference>
<accession>A0AAN9ABL1</accession>
<comment type="caution">
    <text evidence="1">The sequence shown here is derived from an EMBL/GenBank/DDBJ whole genome shotgun (WGS) entry which is preliminary data.</text>
</comment>
<name>A0AAN9ABL1_HALRR</name>
<reference evidence="1 2" key="1">
    <citation type="submission" date="2023-11" db="EMBL/GenBank/DDBJ databases">
        <title>Halocaridina rubra genome assembly.</title>
        <authorList>
            <person name="Smith C."/>
        </authorList>
    </citation>
    <scope>NUCLEOTIDE SEQUENCE [LARGE SCALE GENOMIC DNA]</scope>
    <source>
        <strain evidence="1">EP-1</strain>
        <tissue evidence="1">Whole</tissue>
    </source>
</reference>
<evidence type="ECO:0000313" key="2">
    <source>
        <dbReference type="Proteomes" id="UP001381693"/>
    </source>
</evidence>
<proteinExistence type="predicted"/>
<dbReference type="Proteomes" id="UP001381693">
    <property type="component" value="Unassembled WGS sequence"/>
</dbReference>
<sequence length="79" mass="8479">MSCELYKRLLTQTSLDLLTSLSAQEMASYGELPYFHISASVPAQEGRASTIAAQLDMPALDGTRKCSCGQHTTAVGKAR</sequence>
<keyword evidence="2" id="KW-1185">Reference proteome</keyword>
<feature type="non-terminal residue" evidence="1">
    <location>
        <position position="79"/>
    </location>
</feature>
<evidence type="ECO:0000313" key="1">
    <source>
        <dbReference type="EMBL" id="KAK7081879.1"/>
    </source>
</evidence>
<organism evidence="1 2">
    <name type="scientific">Halocaridina rubra</name>
    <name type="common">Hawaiian red shrimp</name>
    <dbReference type="NCBI Taxonomy" id="373956"/>
    <lineage>
        <taxon>Eukaryota</taxon>
        <taxon>Metazoa</taxon>
        <taxon>Ecdysozoa</taxon>
        <taxon>Arthropoda</taxon>
        <taxon>Crustacea</taxon>
        <taxon>Multicrustacea</taxon>
        <taxon>Malacostraca</taxon>
        <taxon>Eumalacostraca</taxon>
        <taxon>Eucarida</taxon>
        <taxon>Decapoda</taxon>
        <taxon>Pleocyemata</taxon>
        <taxon>Caridea</taxon>
        <taxon>Atyoidea</taxon>
        <taxon>Atyidae</taxon>
        <taxon>Halocaridina</taxon>
    </lineage>
</organism>